<dbReference type="InParanoid" id="K2QIP6"/>
<name>K2QIP6_MACPH</name>
<feature type="domain" description="Hcy-binding" evidence="6">
    <location>
        <begin position="1"/>
        <end position="364"/>
    </location>
</feature>
<keyword evidence="4 5" id="KW-0862">Zinc</keyword>
<keyword evidence="1 5" id="KW-0489">Methyltransferase</keyword>
<dbReference type="OrthoDB" id="261426at2759"/>
<dbReference type="InterPro" id="IPR051486">
    <property type="entry name" value="Hcy_S-methyltransferase"/>
</dbReference>
<evidence type="ECO:0000259" key="6">
    <source>
        <dbReference type="PROSITE" id="PS50970"/>
    </source>
</evidence>
<reference evidence="7 8" key="1">
    <citation type="journal article" date="2012" name="BMC Genomics">
        <title>Tools to kill: Genome of one of the most destructive plant pathogenic fungi Macrophomina phaseolina.</title>
        <authorList>
            <person name="Islam M.S."/>
            <person name="Haque M.S."/>
            <person name="Islam M.M."/>
            <person name="Emdad E.M."/>
            <person name="Halim A."/>
            <person name="Hossen Q.M.M."/>
            <person name="Hossain M.Z."/>
            <person name="Ahmed B."/>
            <person name="Rahim S."/>
            <person name="Rahman M.S."/>
            <person name="Alam M.M."/>
            <person name="Hou S."/>
            <person name="Wan X."/>
            <person name="Saito J.A."/>
            <person name="Alam M."/>
        </authorList>
    </citation>
    <scope>NUCLEOTIDE SEQUENCE [LARGE SCALE GENOMIC DNA]</scope>
    <source>
        <strain evidence="7 8">MS6</strain>
    </source>
</reference>
<dbReference type="PROSITE" id="PS50970">
    <property type="entry name" value="HCY"/>
    <property type="match status" value="1"/>
</dbReference>
<keyword evidence="2 5" id="KW-0808">Transferase</keyword>
<feature type="binding site" evidence="5">
    <location>
        <position position="350"/>
    </location>
    <ligand>
        <name>Zn(2+)</name>
        <dbReference type="ChEBI" id="CHEBI:29105"/>
    </ligand>
</feature>
<dbReference type="GO" id="GO:0008898">
    <property type="term" value="F:S-adenosylmethionine-homocysteine S-methyltransferase activity"/>
    <property type="evidence" value="ECO:0007669"/>
    <property type="project" value="TreeGrafter"/>
</dbReference>
<dbReference type="PANTHER" id="PTHR46015:SF1">
    <property type="entry name" value="HOMOCYSTEINE S-METHYLTRANSFERASE-LIKE ISOFORM 1"/>
    <property type="match status" value="1"/>
</dbReference>
<dbReference type="HOGENOM" id="CLU_004914_3_2_1"/>
<evidence type="ECO:0000313" key="8">
    <source>
        <dbReference type="Proteomes" id="UP000007129"/>
    </source>
</evidence>
<dbReference type="InterPro" id="IPR003726">
    <property type="entry name" value="HCY_dom"/>
</dbReference>
<dbReference type="GO" id="GO:0009086">
    <property type="term" value="P:methionine biosynthetic process"/>
    <property type="evidence" value="ECO:0007669"/>
    <property type="project" value="TreeGrafter"/>
</dbReference>
<comment type="cofactor">
    <cofactor evidence="5">
        <name>Zn(2+)</name>
        <dbReference type="ChEBI" id="CHEBI:29105"/>
    </cofactor>
</comment>
<feature type="binding site" evidence="5">
    <location>
        <position position="238"/>
    </location>
    <ligand>
        <name>Zn(2+)</name>
        <dbReference type="ChEBI" id="CHEBI:29105"/>
    </ligand>
</feature>
<dbReference type="GO" id="GO:0032259">
    <property type="term" value="P:methylation"/>
    <property type="evidence" value="ECO:0007669"/>
    <property type="project" value="UniProtKB-KW"/>
</dbReference>
<evidence type="ECO:0000256" key="5">
    <source>
        <dbReference type="PROSITE-ProRule" id="PRU00333"/>
    </source>
</evidence>
<feature type="binding site" evidence="5">
    <location>
        <position position="349"/>
    </location>
    <ligand>
        <name>Zn(2+)</name>
        <dbReference type="ChEBI" id="CHEBI:29105"/>
    </ligand>
</feature>
<dbReference type="EMBL" id="AHHD01000570">
    <property type="protein sequence ID" value="EKG09701.1"/>
    <property type="molecule type" value="Genomic_DNA"/>
</dbReference>
<dbReference type="SUPFAM" id="SSF82282">
    <property type="entry name" value="Homocysteine S-methyltransferase"/>
    <property type="match status" value="1"/>
</dbReference>
<dbReference type="Gene3D" id="3.20.20.330">
    <property type="entry name" value="Homocysteine-binding-like domain"/>
    <property type="match status" value="1"/>
</dbReference>
<dbReference type="AlphaFoldDB" id="K2QIP6"/>
<evidence type="ECO:0000256" key="2">
    <source>
        <dbReference type="ARBA" id="ARBA00022679"/>
    </source>
</evidence>
<accession>K2QIP6</accession>
<proteinExistence type="predicted"/>
<dbReference type="STRING" id="1126212.K2QIP6"/>
<comment type="caution">
    <text evidence="7">The sequence shown here is derived from an EMBL/GenBank/DDBJ whole genome shotgun (WGS) entry which is preliminary data.</text>
</comment>
<evidence type="ECO:0000256" key="4">
    <source>
        <dbReference type="ARBA" id="ARBA00022833"/>
    </source>
</evidence>
<dbReference type="InterPro" id="IPR036589">
    <property type="entry name" value="HCY_dom_sf"/>
</dbReference>
<dbReference type="PANTHER" id="PTHR46015">
    <property type="entry name" value="ZGC:172121"/>
    <property type="match status" value="1"/>
</dbReference>
<organism evidence="7 8">
    <name type="scientific">Macrophomina phaseolina (strain MS6)</name>
    <name type="common">Charcoal rot fungus</name>
    <dbReference type="NCBI Taxonomy" id="1126212"/>
    <lineage>
        <taxon>Eukaryota</taxon>
        <taxon>Fungi</taxon>
        <taxon>Dikarya</taxon>
        <taxon>Ascomycota</taxon>
        <taxon>Pezizomycotina</taxon>
        <taxon>Dothideomycetes</taxon>
        <taxon>Dothideomycetes incertae sedis</taxon>
        <taxon>Botryosphaeriales</taxon>
        <taxon>Botryosphaeriaceae</taxon>
        <taxon>Macrophomina</taxon>
    </lineage>
</organism>
<dbReference type="GO" id="GO:0033528">
    <property type="term" value="P:S-methylmethionine cycle"/>
    <property type="evidence" value="ECO:0007669"/>
    <property type="project" value="TreeGrafter"/>
</dbReference>
<protein>
    <submittedName>
        <fullName evidence="7">Homocysteine S-methyltransferase</fullName>
    </submittedName>
</protein>
<sequence length="367" mass="40321">MATIKVLDGGLGTSLEDKYGVKFNHSQPLWSSHFLISSHDTLLACQKDFVEAGADVLLTATYQLSVEGFARTRTQDFPDGIPKGSITPYLAGAVEIAEKASAHGKAKVALSLGPYGASMIPGQEYSGKYDAEHDSEEGLYQWHLERLRLFLAVERLQDRVRYVAFETLPRLDEVRAVRRAIRAAGVATDGAGPRFWISCVFPGETDDLPDGSTIDQVVEAMIGYMSDGARPWGIGINCTKIHKLPRLIRKFEDAVRKIQVAAPGQETPWLVLYPDGTNGEVYNTTTKQWEKPAGLSGEGQLKVRISSPDRPSCAVYSRSLQDPWEVQLAGTVQDAYSRGCFKAFLVGGCCKASHADIKRLHDTFHSQ</sequence>
<dbReference type="GO" id="GO:0046872">
    <property type="term" value="F:metal ion binding"/>
    <property type="evidence" value="ECO:0007669"/>
    <property type="project" value="UniProtKB-KW"/>
</dbReference>
<gene>
    <name evidence="7" type="ORF">MPH_13223</name>
</gene>
<dbReference type="FunCoup" id="K2QIP6">
    <property type="interactions" value="203"/>
</dbReference>
<dbReference type="Proteomes" id="UP000007129">
    <property type="component" value="Unassembled WGS sequence"/>
</dbReference>
<dbReference type="eggNOG" id="KOG1579">
    <property type="taxonomic scope" value="Eukaryota"/>
</dbReference>
<keyword evidence="3 5" id="KW-0479">Metal-binding</keyword>
<evidence type="ECO:0000256" key="3">
    <source>
        <dbReference type="ARBA" id="ARBA00022723"/>
    </source>
</evidence>
<evidence type="ECO:0000313" key="7">
    <source>
        <dbReference type="EMBL" id="EKG09701.1"/>
    </source>
</evidence>
<dbReference type="Pfam" id="PF02574">
    <property type="entry name" value="S-methyl_trans"/>
    <property type="match status" value="1"/>
</dbReference>
<dbReference type="VEuPathDB" id="FungiDB:MPH_13223"/>
<evidence type="ECO:0000256" key="1">
    <source>
        <dbReference type="ARBA" id="ARBA00022603"/>
    </source>
</evidence>